<dbReference type="AlphaFoldDB" id="A0A8S0TVF0"/>
<organism evidence="1 2">
    <name type="scientific">Olea europaea subsp. europaea</name>
    <dbReference type="NCBI Taxonomy" id="158383"/>
    <lineage>
        <taxon>Eukaryota</taxon>
        <taxon>Viridiplantae</taxon>
        <taxon>Streptophyta</taxon>
        <taxon>Embryophyta</taxon>
        <taxon>Tracheophyta</taxon>
        <taxon>Spermatophyta</taxon>
        <taxon>Magnoliopsida</taxon>
        <taxon>eudicotyledons</taxon>
        <taxon>Gunneridae</taxon>
        <taxon>Pentapetalae</taxon>
        <taxon>asterids</taxon>
        <taxon>lamiids</taxon>
        <taxon>Lamiales</taxon>
        <taxon>Oleaceae</taxon>
        <taxon>Oleeae</taxon>
        <taxon>Olea</taxon>
    </lineage>
</organism>
<protein>
    <submittedName>
        <fullName evidence="1">Uncharacterized protein</fullName>
    </submittedName>
</protein>
<dbReference type="Proteomes" id="UP000594638">
    <property type="component" value="Unassembled WGS sequence"/>
</dbReference>
<evidence type="ECO:0000313" key="2">
    <source>
        <dbReference type="Proteomes" id="UP000594638"/>
    </source>
</evidence>
<dbReference type="EMBL" id="CACTIH010007276">
    <property type="protein sequence ID" value="CAA3007469.1"/>
    <property type="molecule type" value="Genomic_DNA"/>
</dbReference>
<comment type="caution">
    <text evidence="1">The sequence shown here is derived from an EMBL/GenBank/DDBJ whole genome shotgun (WGS) entry which is preliminary data.</text>
</comment>
<accession>A0A8S0TVF0</accession>
<proteinExistence type="predicted"/>
<gene>
    <name evidence="1" type="ORF">OLEA9_A101156</name>
</gene>
<name>A0A8S0TVF0_OLEEU</name>
<reference evidence="1 2" key="1">
    <citation type="submission" date="2019-12" db="EMBL/GenBank/DDBJ databases">
        <authorList>
            <person name="Alioto T."/>
            <person name="Alioto T."/>
            <person name="Gomez Garrido J."/>
        </authorList>
    </citation>
    <scope>NUCLEOTIDE SEQUENCE [LARGE SCALE GENOMIC DNA]</scope>
</reference>
<evidence type="ECO:0000313" key="1">
    <source>
        <dbReference type="EMBL" id="CAA3007469.1"/>
    </source>
</evidence>
<sequence length="148" mass="16316">MSSWQPNLPFIGNYGASCGANEATLNNTMLQMSYRTQDQPLMGKYVKTSDNVGTFSYAAPDPVESANNSFTTNFGTIPDHLEVMPTVLDEKLVEVPSIEVVVISLTKQAIKKKLCLDQNIPPVSFETYADEDEVSRRSLEFRALTASS</sequence>
<dbReference type="Gramene" id="OE9A101156T1">
    <property type="protein sequence ID" value="OE9A101156C1"/>
    <property type="gene ID" value="OE9A101156"/>
</dbReference>
<keyword evidence="2" id="KW-1185">Reference proteome</keyword>